<dbReference type="EMBL" id="KN824283">
    <property type="protein sequence ID" value="KIM31039.1"/>
    <property type="molecule type" value="Genomic_DNA"/>
</dbReference>
<dbReference type="CDD" id="cd03390">
    <property type="entry name" value="PAP2_containing_1_like"/>
    <property type="match status" value="1"/>
</dbReference>
<keyword evidence="5 7" id="KW-0472">Membrane</keyword>
<dbReference type="GO" id="GO:0016020">
    <property type="term" value="C:membrane"/>
    <property type="evidence" value="ECO:0007669"/>
    <property type="project" value="UniProtKB-SubCell"/>
</dbReference>
<comment type="subcellular location">
    <subcellularLocation>
        <location evidence="1">Membrane</location>
        <topology evidence="1">Multi-pass membrane protein</topology>
    </subcellularLocation>
</comment>
<evidence type="ECO:0000256" key="4">
    <source>
        <dbReference type="ARBA" id="ARBA00022989"/>
    </source>
</evidence>
<evidence type="ECO:0000313" key="10">
    <source>
        <dbReference type="Proteomes" id="UP000054097"/>
    </source>
</evidence>
<protein>
    <recommendedName>
        <fullName evidence="8">Phosphatidic acid phosphatase type 2/haloperoxidase domain-containing protein</fullName>
    </recommendedName>
</protein>
<dbReference type="AlphaFoldDB" id="A0A0C3BFS8"/>
<evidence type="ECO:0000256" key="6">
    <source>
        <dbReference type="SAM" id="MobiDB-lite"/>
    </source>
</evidence>
<feature type="transmembrane region" description="Helical" evidence="7">
    <location>
        <begin position="185"/>
        <end position="203"/>
    </location>
</feature>
<evidence type="ECO:0000313" key="9">
    <source>
        <dbReference type="EMBL" id="KIM31039.1"/>
    </source>
</evidence>
<dbReference type="SUPFAM" id="SSF48317">
    <property type="entry name" value="Acid phosphatase/Vanadium-dependent haloperoxidase"/>
    <property type="match status" value="1"/>
</dbReference>
<evidence type="ECO:0000256" key="1">
    <source>
        <dbReference type="ARBA" id="ARBA00004141"/>
    </source>
</evidence>
<dbReference type="Pfam" id="PF01569">
    <property type="entry name" value="PAP2"/>
    <property type="match status" value="1"/>
</dbReference>
<keyword evidence="10" id="KW-1185">Reference proteome</keyword>
<dbReference type="FunFam" id="1.20.144.10:FF:000017">
    <property type="entry name" value="Diacylglycerol pyrophosphate phosphatase 1"/>
    <property type="match status" value="1"/>
</dbReference>
<dbReference type="PANTHER" id="PTHR10165:SF35">
    <property type="entry name" value="RE23632P"/>
    <property type="match status" value="1"/>
</dbReference>
<dbReference type="Proteomes" id="UP000054097">
    <property type="component" value="Unassembled WGS sequence"/>
</dbReference>
<comment type="similarity">
    <text evidence="2">Belongs to the PA-phosphatase related phosphoesterase family.</text>
</comment>
<evidence type="ECO:0000256" key="3">
    <source>
        <dbReference type="ARBA" id="ARBA00022692"/>
    </source>
</evidence>
<evidence type="ECO:0000256" key="5">
    <source>
        <dbReference type="ARBA" id="ARBA00023136"/>
    </source>
</evidence>
<evidence type="ECO:0000259" key="8">
    <source>
        <dbReference type="SMART" id="SM00014"/>
    </source>
</evidence>
<feature type="region of interest" description="Disordered" evidence="6">
    <location>
        <begin position="287"/>
        <end position="388"/>
    </location>
</feature>
<keyword evidence="4 7" id="KW-1133">Transmembrane helix</keyword>
<dbReference type="STRING" id="933852.A0A0C3BFS8"/>
<organism evidence="9 10">
    <name type="scientific">Serendipita vermifera MAFF 305830</name>
    <dbReference type="NCBI Taxonomy" id="933852"/>
    <lineage>
        <taxon>Eukaryota</taxon>
        <taxon>Fungi</taxon>
        <taxon>Dikarya</taxon>
        <taxon>Basidiomycota</taxon>
        <taxon>Agaricomycotina</taxon>
        <taxon>Agaricomycetes</taxon>
        <taxon>Sebacinales</taxon>
        <taxon>Serendipitaceae</taxon>
        <taxon>Serendipita</taxon>
    </lineage>
</organism>
<keyword evidence="3 7" id="KW-0812">Transmembrane</keyword>
<dbReference type="GO" id="GO:0006644">
    <property type="term" value="P:phospholipid metabolic process"/>
    <property type="evidence" value="ECO:0007669"/>
    <property type="project" value="InterPro"/>
</dbReference>
<evidence type="ECO:0000256" key="7">
    <source>
        <dbReference type="SAM" id="Phobius"/>
    </source>
</evidence>
<feature type="transmembrane region" description="Helical" evidence="7">
    <location>
        <begin position="215"/>
        <end position="233"/>
    </location>
</feature>
<dbReference type="InterPro" id="IPR000326">
    <property type="entry name" value="PAP2/HPO"/>
</dbReference>
<feature type="transmembrane region" description="Helical" evidence="7">
    <location>
        <begin position="115"/>
        <end position="136"/>
    </location>
</feature>
<dbReference type="GO" id="GO:0046839">
    <property type="term" value="P:phospholipid dephosphorylation"/>
    <property type="evidence" value="ECO:0007669"/>
    <property type="project" value="TreeGrafter"/>
</dbReference>
<name>A0A0C3BFS8_SERVB</name>
<evidence type="ECO:0000256" key="2">
    <source>
        <dbReference type="ARBA" id="ARBA00008816"/>
    </source>
</evidence>
<gene>
    <name evidence="9" type="ORF">M408DRAFT_327933</name>
</gene>
<feature type="transmembrane region" description="Helical" evidence="7">
    <location>
        <begin position="83"/>
        <end position="103"/>
    </location>
</feature>
<accession>A0A0C3BFS8</accession>
<dbReference type="GO" id="GO:0008195">
    <property type="term" value="F:phosphatidate phosphatase activity"/>
    <property type="evidence" value="ECO:0007669"/>
    <property type="project" value="TreeGrafter"/>
</dbReference>
<reference evidence="10" key="2">
    <citation type="submission" date="2015-01" db="EMBL/GenBank/DDBJ databases">
        <title>Evolutionary Origins and Diversification of the Mycorrhizal Mutualists.</title>
        <authorList>
            <consortium name="DOE Joint Genome Institute"/>
            <consortium name="Mycorrhizal Genomics Consortium"/>
            <person name="Kohler A."/>
            <person name="Kuo A."/>
            <person name="Nagy L.G."/>
            <person name="Floudas D."/>
            <person name="Copeland A."/>
            <person name="Barry K.W."/>
            <person name="Cichocki N."/>
            <person name="Veneault-Fourrey C."/>
            <person name="LaButti K."/>
            <person name="Lindquist E.A."/>
            <person name="Lipzen A."/>
            <person name="Lundell T."/>
            <person name="Morin E."/>
            <person name="Murat C."/>
            <person name="Riley R."/>
            <person name="Ohm R."/>
            <person name="Sun H."/>
            <person name="Tunlid A."/>
            <person name="Henrissat B."/>
            <person name="Grigoriev I.V."/>
            <person name="Hibbett D.S."/>
            <person name="Martin F."/>
        </authorList>
    </citation>
    <scope>NUCLEOTIDE SEQUENCE [LARGE SCALE GENOMIC DNA]</scope>
    <source>
        <strain evidence="10">MAFF 305830</strain>
    </source>
</reference>
<sequence length="388" mass="43023">MEYPPSSRTPGVPKQYPMNPSVAQIRRRRLRLLWSYLPDWILCIGLTGAFYALDYVDGFEREFDLTDTSIQHSFTAHERVPNLYLLIYVVAAPLVILPIINIITIRSWWDWHNSVLGLILSLSLTGAVSQVVKVLVGRPRPDLIARCLPAPGSANGPVFGLVTSAICTQKDVFTMRDGFRSFPSAHSSLSFAGLGFLSFYLAGKLHLFDERGYTGKAWVSLTPFVGAAVIAISRTMDYRHHPTDVMTGSTLGLVFAFFAYRQYYPSLSSTLSHRPYSPRIPSLKVTGPVVDVERGRTSPASDLSTDHETLGAPAPGKDSSRTPYHHASPSTTHLVPPAQPYAQRPSMQQNHGKDSFEMDTTSIDGTVHRPRQDLEQVWQRGGETSGQH</sequence>
<reference evidence="9 10" key="1">
    <citation type="submission" date="2014-04" db="EMBL/GenBank/DDBJ databases">
        <authorList>
            <consortium name="DOE Joint Genome Institute"/>
            <person name="Kuo A."/>
            <person name="Zuccaro A."/>
            <person name="Kohler A."/>
            <person name="Nagy L.G."/>
            <person name="Floudas D."/>
            <person name="Copeland A."/>
            <person name="Barry K.W."/>
            <person name="Cichocki N."/>
            <person name="Veneault-Fourrey C."/>
            <person name="LaButti K."/>
            <person name="Lindquist E.A."/>
            <person name="Lipzen A."/>
            <person name="Lundell T."/>
            <person name="Morin E."/>
            <person name="Murat C."/>
            <person name="Sun H."/>
            <person name="Tunlid A."/>
            <person name="Henrissat B."/>
            <person name="Grigoriev I.V."/>
            <person name="Hibbett D.S."/>
            <person name="Martin F."/>
            <person name="Nordberg H.P."/>
            <person name="Cantor M.N."/>
            <person name="Hua S.X."/>
        </authorList>
    </citation>
    <scope>NUCLEOTIDE SEQUENCE [LARGE SCALE GENOMIC DNA]</scope>
    <source>
        <strain evidence="9 10">MAFF 305830</strain>
    </source>
</reference>
<dbReference type="PANTHER" id="PTHR10165">
    <property type="entry name" value="LIPID PHOSPHATE PHOSPHATASE"/>
    <property type="match status" value="1"/>
</dbReference>
<proteinExistence type="inferred from homology"/>
<feature type="domain" description="Phosphatidic acid phosphatase type 2/haloperoxidase" evidence="8">
    <location>
        <begin position="116"/>
        <end position="260"/>
    </location>
</feature>
<dbReference type="InterPro" id="IPR043216">
    <property type="entry name" value="PAP-like"/>
</dbReference>
<dbReference type="OrthoDB" id="8907274at2759"/>
<feature type="transmembrane region" description="Helical" evidence="7">
    <location>
        <begin position="245"/>
        <end position="264"/>
    </location>
</feature>
<dbReference type="HOGENOM" id="CLU_021458_6_0_1"/>
<dbReference type="SMART" id="SM00014">
    <property type="entry name" value="acidPPc"/>
    <property type="match status" value="1"/>
</dbReference>
<dbReference type="Gene3D" id="1.20.144.10">
    <property type="entry name" value="Phosphatidic acid phosphatase type 2/haloperoxidase"/>
    <property type="match status" value="1"/>
</dbReference>
<dbReference type="InterPro" id="IPR036938">
    <property type="entry name" value="PAP2/HPO_sf"/>
</dbReference>